<dbReference type="PROSITE" id="PS50937">
    <property type="entry name" value="HTH_MERR_2"/>
    <property type="match status" value="1"/>
</dbReference>
<dbReference type="OrthoDB" id="4569196at2"/>
<dbReference type="PANTHER" id="PTHR30204">
    <property type="entry name" value="REDOX-CYCLING DRUG-SENSING TRANSCRIPTIONAL ACTIVATOR SOXR"/>
    <property type="match status" value="1"/>
</dbReference>
<gene>
    <name evidence="3" type="ORF">SAMN04489732_103615</name>
</gene>
<dbReference type="InterPro" id="IPR000551">
    <property type="entry name" value="MerR-type_HTH_dom"/>
</dbReference>
<evidence type="ECO:0000313" key="4">
    <source>
        <dbReference type="Proteomes" id="UP000198582"/>
    </source>
</evidence>
<dbReference type="Gene3D" id="1.10.1660.10">
    <property type="match status" value="1"/>
</dbReference>
<reference evidence="3 4" key="1">
    <citation type="submission" date="2016-10" db="EMBL/GenBank/DDBJ databases">
        <authorList>
            <person name="de Groot N.N."/>
        </authorList>
    </citation>
    <scope>NUCLEOTIDE SEQUENCE [LARGE SCALE GENOMIC DNA]</scope>
    <source>
        <strain evidence="3 4">DSM 44993</strain>
    </source>
</reference>
<dbReference type="EMBL" id="FOEF01000003">
    <property type="protein sequence ID" value="SEP09717.1"/>
    <property type="molecule type" value="Genomic_DNA"/>
</dbReference>
<proteinExistence type="predicted"/>
<dbReference type="GO" id="GO:0003700">
    <property type="term" value="F:DNA-binding transcription factor activity"/>
    <property type="evidence" value="ECO:0007669"/>
    <property type="project" value="InterPro"/>
</dbReference>
<name>A0A1H8V3C1_9PSEU</name>
<evidence type="ECO:0000259" key="2">
    <source>
        <dbReference type="PROSITE" id="PS50937"/>
    </source>
</evidence>
<dbReference type="Proteomes" id="UP000198582">
    <property type="component" value="Unassembled WGS sequence"/>
</dbReference>
<dbReference type="Pfam" id="PF13411">
    <property type="entry name" value="MerR_1"/>
    <property type="match status" value="1"/>
</dbReference>
<dbReference type="GO" id="GO:0003677">
    <property type="term" value="F:DNA binding"/>
    <property type="evidence" value="ECO:0007669"/>
    <property type="project" value="UniProtKB-KW"/>
</dbReference>
<dbReference type="STRING" id="394193.SAMN04489732_103615"/>
<dbReference type="PANTHER" id="PTHR30204:SF93">
    <property type="entry name" value="HTH MERR-TYPE DOMAIN-CONTAINING PROTEIN"/>
    <property type="match status" value="1"/>
</dbReference>
<dbReference type="SUPFAM" id="SSF46955">
    <property type="entry name" value="Putative DNA-binding domain"/>
    <property type="match status" value="1"/>
</dbReference>
<evidence type="ECO:0000256" key="1">
    <source>
        <dbReference type="ARBA" id="ARBA00023125"/>
    </source>
</evidence>
<dbReference type="InterPro" id="IPR047057">
    <property type="entry name" value="MerR_fam"/>
</dbReference>
<evidence type="ECO:0000313" key="3">
    <source>
        <dbReference type="EMBL" id="SEP09717.1"/>
    </source>
</evidence>
<dbReference type="InterPro" id="IPR009061">
    <property type="entry name" value="DNA-bd_dom_put_sf"/>
</dbReference>
<accession>A0A1H8V3C1</accession>
<dbReference type="SMART" id="SM00422">
    <property type="entry name" value="HTH_MERR"/>
    <property type="match status" value="1"/>
</dbReference>
<dbReference type="AlphaFoldDB" id="A0A1H8V3C1"/>
<keyword evidence="4" id="KW-1185">Reference proteome</keyword>
<keyword evidence="1 3" id="KW-0238">DNA-binding</keyword>
<sequence>MAWSTREVADLAGASVRAVRHYHEIGLLKEPERGANGYKHYGTSHLLRVLRIKRLTTLGFSLPQIAAMGEADEHFVAALRSLDQELAATVERLRRTRVELELILSQGAPTELTTARDLASAAAWADLSDAGRAFFVVLGRVLGPKGRRAYEKILSRWHDDPAMAELDHLPADAGEDARRRLAERLAPAIGALTAGCPELKDATADAPRGPQFAADMMDAAIKDLFNPAQIDVMARAGDLLGTPGGPGQS</sequence>
<dbReference type="RefSeq" id="WP_091616123.1">
    <property type="nucleotide sequence ID" value="NZ_FOEF01000003.1"/>
</dbReference>
<organism evidence="3 4">
    <name type="scientific">Amycolatopsis saalfeldensis</name>
    <dbReference type="NCBI Taxonomy" id="394193"/>
    <lineage>
        <taxon>Bacteria</taxon>
        <taxon>Bacillati</taxon>
        <taxon>Actinomycetota</taxon>
        <taxon>Actinomycetes</taxon>
        <taxon>Pseudonocardiales</taxon>
        <taxon>Pseudonocardiaceae</taxon>
        <taxon>Amycolatopsis</taxon>
    </lineage>
</organism>
<feature type="domain" description="HTH merR-type" evidence="2">
    <location>
        <begin position="2"/>
        <end position="71"/>
    </location>
</feature>
<protein>
    <submittedName>
        <fullName evidence="3">DNA-binding transcriptional regulator, MerR family</fullName>
    </submittedName>
</protein>